<feature type="domain" description="CusB-like beta-barrel" evidence="3">
    <location>
        <begin position="257"/>
        <end position="315"/>
    </location>
</feature>
<keyword evidence="2" id="KW-0472">Membrane</keyword>
<dbReference type="InterPro" id="IPR058647">
    <property type="entry name" value="BSH_CzcB-like"/>
</dbReference>
<proteinExistence type="inferred from homology"/>
<dbReference type="SUPFAM" id="SSF111369">
    <property type="entry name" value="HlyD-like secretion proteins"/>
    <property type="match status" value="1"/>
</dbReference>
<keyword evidence="2" id="KW-0812">Transmembrane</keyword>
<evidence type="ECO:0000259" key="3">
    <source>
        <dbReference type="Pfam" id="PF25954"/>
    </source>
</evidence>
<dbReference type="EMBL" id="CP015136">
    <property type="protein sequence ID" value="AMY10758.1"/>
    <property type="molecule type" value="Genomic_DNA"/>
</dbReference>
<feature type="domain" description="CzcB-like barrel-sandwich hybrid" evidence="4">
    <location>
        <begin position="89"/>
        <end position="233"/>
    </location>
</feature>
<dbReference type="InterPro" id="IPR006143">
    <property type="entry name" value="RND_pump_MFP"/>
</dbReference>
<gene>
    <name evidence="5" type="primary">mdtN_3</name>
    <name evidence="5" type="ORF">LuPra_03999</name>
</gene>
<dbReference type="AlphaFoldDB" id="A0A143PRJ9"/>
<sequence length="411" mass="43682">MSVNVHLLRPVKTLTPSDASEVLRPSRRRLRWWIVLALGVVGISVLGARRAGLIGAPTVTVVVHQVALGLVEETLTNSKAGTVRAEHRAALSPELAGRVVKIPVVEGQRVGRGDVLLRLSDEEAVANVRLQRRAREAAEADARQACAMADRAGREYARISQLAAAELVSVAAVDQAATDRAAFAAACEAARAHVAHAAAAVTAADVVVRRTVLRAPFEGIVAAVHTEVGEWITPAPPGIHLPPAVEIIGPGALSVRAPLDEVDVARVQVGLPVRVVFDALPGRTLRGKVTRVAPYVLEQQEEGRTVDVDVTLDAPLADVGVLAGTSADVEVIVRSRDGVLRVPTNAIVDDRAVLVVEGDRLIERDLRFGLRNWAFAEVTGGLAPGALIVVSLDRPRVRAGARVRMEPERVR</sequence>
<accession>A0A143PRJ9</accession>
<dbReference type="Proteomes" id="UP000076079">
    <property type="component" value="Chromosome"/>
</dbReference>
<organism evidence="5 6">
    <name type="scientific">Luteitalea pratensis</name>
    <dbReference type="NCBI Taxonomy" id="1855912"/>
    <lineage>
        <taxon>Bacteria</taxon>
        <taxon>Pseudomonadati</taxon>
        <taxon>Acidobacteriota</taxon>
        <taxon>Vicinamibacteria</taxon>
        <taxon>Vicinamibacterales</taxon>
        <taxon>Vicinamibacteraceae</taxon>
        <taxon>Luteitalea</taxon>
    </lineage>
</organism>
<dbReference type="Gene3D" id="1.10.287.470">
    <property type="entry name" value="Helix hairpin bin"/>
    <property type="match status" value="1"/>
</dbReference>
<dbReference type="Gene3D" id="2.40.420.20">
    <property type="match status" value="1"/>
</dbReference>
<evidence type="ECO:0000259" key="4">
    <source>
        <dbReference type="Pfam" id="PF25973"/>
    </source>
</evidence>
<comment type="similarity">
    <text evidence="1">Belongs to the membrane fusion protein (MFP) (TC 8.A.1) family.</text>
</comment>
<reference evidence="6" key="2">
    <citation type="submission" date="2016-04" db="EMBL/GenBank/DDBJ databases">
        <title>First Complete Genome Sequence of a Subdivision 6 Acidobacterium.</title>
        <authorList>
            <person name="Huang S."/>
            <person name="Vieira S."/>
            <person name="Bunk B."/>
            <person name="Riedel T."/>
            <person name="Sproeer C."/>
            <person name="Overmann J."/>
        </authorList>
    </citation>
    <scope>NUCLEOTIDE SEQUENCE [LARGE SCALE GENOMIC DNA]</scope>
    <source>
        <strain evidence="6">DSM 100886 HEG_-6_39</strain>
    </source>
</reference>
<evidence type="ECO:0000313" key="6">
    <source>
        <dbReference type="Proteomes" id="UP000076079"/>
    </source>
</evidence>
<name>A0A143PRJ9_LUTPR</name>
<dbReference type="Gene3D" id="2.40.30.170">
    <property type="match status" value="1"/>
</dbReference>
<dbReference type="GO" id="GO:1990281">
    <property type="term" value="C:efflux pump complex"/>
    <property type="evidence" value="ECO:0007669"/>
    <property type="project" value="TreeGrafter"/>
</dbReference>
<dbReference type="NCBIfam" id="TIGR01730">
    <property type="entry name" value="RND_mfp"/>
    <property type="match status" value="1"/>
</dbReference>
<reference evidence="5 6" key="1">
    <citation type="journal article" date="2016" name="Genome Announc.">
        <title>First Complete Genome Sequence of a Subdivision 6 Acidobacterium Strain.</title>
        <authorList>
            <person name="Huang S."/>
            <person name="Vieira S."/>
            <person name="Bunk B."/>
            <person name="Riedel T."/>
            <person name="Sproer C."/>
            <person name="Overmann J."/>
        </authorList>
    </citation>
    <scope>NUCLEOTIDE SEQUENCE [LARGE SCALE GENOMIC DNA]</scope>
    <source>
        <strain evidence="6">DSM 100886 HEG_-6_39</strain>
    </source>
</reference>
<evidence type="ECO:0000256" key="1">
    <source>
        <dbReference type="ARBA" id="ARBA00009477"/>
    </source>
</evidence>
<evidence type="ECO:0000256" key="2">
    <source>
        <dbReference type="SAM" id="Phobius"/>
    </source>
</evidence>
<dbReference type="GO" id="GO:0015562">
    <property type="term" value="F:efflux transmembrane transporter activity"/>
    <property type="evidence" value="ECO:0007669"/>
    <property type="project" value="TreeGrafter"/>
</dbReference>
<dbReference type="PANTHER" id="PTHR30469:SF15">
    <property type="entry name" value="HLYD FAMILY OF SECRETION PROTEINS"/>
    <property type="match status" value="1"/>
</dbReference>
<protein>
    <submittedName>
        <fullName evidence="5">Multidrug resistance protein MdtN</fullName>
    </submittedName>
</protein>
<dbReference type="PANTHER" id="PTHR30469">
    <property type="entry name" value="MULTIDRUG RESISTANCE PROTEIN MDTA"/>
    <property type="match status" value="1"/>
</dbReference>
<dbReference type="InterPro" id="IPR058792">
    <property type="entry name" value="Beta-barrel_RND_2"/>
</dbReference>
<dbReference type="Pfam" id="PF25954">
    <property type="entry name" value="Beta-barrel_RND_2"/>
    <property type="match status" value="1"/>
</dbReference>
<feature type="transmembrane region" description="Helical" evidence="2">
    <location>
        <begin position="30"/>
        <end position="48"/>
    </location>
</feature>
<dbReference type="STRING" id="1855912.LuPra_03999"/>
<evidence type="ECO:0000313" key="5">
    <source>
        <dbReference type="EMBL" id="AMY10758.1"/>
    </source>
</evidence>
<dbReference type="Pfam" id="PF25973">
    <property type="entry name" value="BSH_CzcB"/>
    <property type="match status" value="1"/>
</dbReference>
<keyword evidence="2" id="KW-1133">Transmembrane helix</keyword>
<dbReference type="Gene3D" id="2.40.50.100">
    <property type="match status" value="1"/>
</dbReference>
<dbReference type="KEGG" id="abac:LuPra_03999"/>
<keyword evidence="6" id="KW-1185">Reference proteome</keyword>